<dbReference type="Gene3D" id="1.10.3020.20">
    <property type="match status" value="1"/>
</dbReference>
<dbReference type="VEuPathDB" id="FungiDB:PEXP_082570"/>
<sequence>MKFATVLGFLTVGAIPLAMALGSNDAAEIASGSMPIYGDDTASVAFRRAMDPSAARSRYTGFNQSTEVLKKGSIRRHGAKALVSDILFERDVPMKLRDGTTIYTDVFRPVGNRPVPAIIAWSPYGKEVGGQWLDDVTDRSGVPLSEVSELQKFEGPDPAYWVAQGYAVLNPDARGAGSSEGNITFWGRQLAEDGYDFVEWTAEQPWCTGKVAMSGNSWLAVSQWFIAAEQPPHLAAIAPWEGLTDMFRDSSNRGGIAAAAFNEEIITTFSGPNWIEDVPRMTVNQQLMNHYWQDKIVRLERIKVPAYIVASYTNAVHTHGSFEAFRRIQSQEKWLRVHNTSEWPDYYENAHVHDLNRFFDHYLKEEKHNGWKQTPSVRLAILDPGHQDELNRPQSEWPVSGLETRSLYLQANGSLNTQAPASAATVGYKVGSTSSNLTWSLRFEEVTELIGYTKLRLWVQADGSDDMELAITLEKTDANGDPYIVTGGSETSDIVSSTGYLRVSARHLDEAQSTPLEPYQTFDREQPLSVNEIVPVEISLWPMGLRFHPGEHLRLTVAANTVVPSDTESGFGVSAVPVPAAGGTFPAASNTTLKVLGGSSELPDNIAAQRVATPTSRNNGTHLFHVGCQYDSYLLVPLNVTS</sequence>
<evidence type="ECO:0000256" key="1">
    <source>
        <dbReference type="ARBA" id="ARBA00022801"/>
    </source>
</evidence>
<dbReference type="GO" id="GO:0017000">
    <property type="term" value="P:antibiotic biosynthetic process"/>
    <property type="evidence" value="ECO:0007669"/>
    <property type="project" value="UniProtKB-ARBA"/>
</dbReference>
<organism evidence="4 5">
    <name type="scientific">Penicillium expansum</name>
    <name type="common">Blue mold rot fungus</name>
    <dbReference type="NCBI Taxonomy" id="27334"/>
    <lineage>
        <taxon>Eukaryota</taxon>
        <taxon>Fungi</taxon>
        <taxon>Dikarya</taxon>
        <taxon>Ascomycota</taxon>
        <taxon>Pezizomycotina</taxon>
        <taxon>Eurotiomycetes</taxon>
        <taxon>Eurotiomycetidae</taxon>
        <taxon>Eurotiales</taxon>
        <taxon>Aspergillaceae</taxon>
        <taxon>Penicillium</taxon>
    </lineage>
</organism>
<feature type="domain" description="CRIB" evidence="3">
    <location>
        <begin position="611"/>
        <end position="627"/>
    </location>
</feature>
<dbReference type="InterPro" id="IPR000095">
    <property type="entry name" value="CRIB_dom"/>
</dbReference>
<protein>
    <submittedName>
        <fullName evidence="4">Peptidase S15/CocE/NonD, C-terminal</fullName>
    </submittedName>
</protein>
<accession>A0A0A2IMM0</accession>
<evidence type="ECO:0000313" key="5">
    <source>
        <dbReference type="Proteomes" id="UP000030143"/>
    </source>
</evidence>
<dbReference type="InterPro" id="IPR005674">
    <property type="entry name" value="CocE/Ser_esterase"/>
</dbReference>
<evidence type="ECO:0000313" key="4">
    <source>
        <dbReference type="EMBL" id="KGO54181.1"/>
    </source>
</evidence>
<gene>
    <name evidence="4" type="ORF">PEX2_037890</name>
</gene>
<dbReference type="InterPro" id="IPR013736">
    <property type="entry name" value="Xaa-Pro_dipept_C"/>
</dbReference>
<dbReference type="GO" id="GO:0072330">
    <property type="term" value="P:monocarboxylic acid biosynthetic process"/>
    <property type="evidence" value="ECO:0007669"/>
    <property type="project" value="UniProtKB-ARBA"/>
</dbReference>
<comment type="caution">
    <text evidence="4">The sequence shown here is derived from an EMBL/GenBank/DDBJ whole genome shotgun (WGS) entry which is preliminary data.</text>
</comment>
<dbReference type="RefSeq" id="XP_016596662.1">
    <property type="nucleotide sequence ID" value="XM_016741064.1"/>
</dbReference>
<dbReference type="Gene3D" id="2.60.120.260">
    <property type="entry name" value="Galactose-binding domain-like"/>
    <property type="match status" value="1"/>
</dbReference>
<dbReference type="STRING" id="27334.A0A0A2IMM0"/>
<dbReference type="AlphaFoldDB" id="A0A0A2IMM0"/>
<dbReference type="PANTHER" id="PTHR43056">
    <property type="entry name" value="PEPTIDASE S9 PROLYL OLIGOPEPTIDASE"/>
    <property type="match status" value="1"/>
</dbReference>
<keyword evidence="5" id="KW-1185">Reference proteome</keyword>
<dbReference type="Pfam" id="PF08530">
    <property type="entry name" value="PepX_C"/>
    <property type="match status" value="1"/>
</dbReference>
<dbReference type="PANTHER" id="PTHR43056:SF10">
    <property type="entry name" value="COCE_NOND FAMILY, PUTATIVE (AFU_ORTHOLOGUE AFUA_7G00600)-RELATED"/>
    <property type="match status" value="1"/>
</dbReference>
<dbReference type="OrthoDB" id="2578740at2759"/>
<dbReference type="PROSITE" id="PS50108">
    <property type="entry name" value="CRIB"/>
    <property type="match status" value="1"/>
</dbReference>
<dbReference type="Gene3D" id="3.40.50.1820">
    <property type="entry name" value="alpha/beta hydrolase"/>
    <property type="match status" value="1"/>
</dbReference>
<dbReference type="InterPro" id="IPR000383">
    <property type="entry name" value="Xaa-Pro-like_dom"/>
</dbReference>
<dbReference type="GO" id="GO:0008239">
    <property type="term" value="F:dipeptidyl-peptidase activity"/>
    <property type="evidence" value="ECO:0007669"/>
    <property type="project" value="InterPro"/>
</dbReference>
<feature type="signal peptide" evidence="2">
    <location>
        <begin position="1"/>
        <end position="20"/>
    </location>
</feature>
<dbReference type="InterPro" id="IPR029058">
    <property type="entry name" value="AB_hydrolase_fold"/>
</dbReference>
<evidence type="ECO:0000256" key="2">
    <source>
        <dbReference type="SAM" id="SignalP"/>
    </source>
</evidence>
<feature type="chain" id="PRO_5009752437" evidence="2">
    <location>
        <begin position="21"/>
        <end position="642"/>
    </location>
</feature>
<dbReference type="PhylomeDB" id="A0A0A2IMM0"/>
<dbReference type="InterPro" id="IPR008979">
    <property type="entry name" value="Galactose-bd-like_sf"/>
</dbReference>
<dbReference type="SUPFAM" id="SSF53474">
    <property type="entry name" value="alpha/beta-Hydrolases"/>
    <property type="match status" value="1"/>
</dbReference>
<dbReference type="Pfam" id="PF02129">
    <property type="entry name" value="Peptidase_S15"/>
    <property type="match status" value="1"/>
</dbReference>
<keyword evidence="2" id="KW-0732">Signal</keyword>
<keyword evidence="1" id="KW-0378">Hydrolase</keyword>
<proteinExistence type="predicted"/>
<evidence type="ECO:0000259" key="3">
    <source>
        <dbReference type="PROSITE" id="PS50108"/>
    </source>
</evidence>
<dbReference type="SMART" id="SM00939">
    <property type="entry name" value="PepX_C"/>
    <property type="match status" value="1"/>
</dbReference>
<dbReference type="EMBL" id="JQFZ01000232">
    <property type="protein sequence ID" value="KGO54181.1"/>
    <property type="molecule type" value="Genomic_DNA"/>
</dbReference>
<dbReference type="NCBIfam" id="TIGR00976">
    <property type="entry name" value="CocE_NonD"/>
    <property type="match status" value="2"/>
</dbReference>
<dbReference type="HOGENOM" id="CLU_015590_3_0_1"/>
<dbReference type="GeneID" id="27676483"/>
<dbReference type="InterPro" id="IPR050585">
    <property type="entry name" value="Xaa-Pro_dipeptidyl-ppase/CocE"/>
</dbReference>
<reference evidence="4 5" key="1">
    <citation type="journal article" date="2015" name="Mol. Plant Microbe Interact.">
        <title>Genome, transcriptome, and functional analyses of Penicillium expansum provide new insights into secondary metabolism and pathogenicity.</title>
        <authorList>
            <person name="Ballester A.R."/>
            <person name="Marcet-Houben M."/>
            <person name="Levin E."/>
            <person name="Sela N."/>
            <person name="Selma-Lazaro C."/>
            <person name="Carmona L."/>
            <person name="Wisniewski M."/>
            <person name="Droby S."/>
            <person name="Gonzalez-Candelas L."/>
            <person name="Gabaldon T."/>
        </authorList>
    </citation>
    <scope>NUCLEOTIDE SEQUENCE [LARGE SCALE GENOMIC DNA]</scope>
    <source>
        <strain evidence="4 5">MD-8</strain>
    </source>
</reference>
<dbReference type="SUPFAM" id="SSF49785">
    <property type="entry name" value="Galactose-binding domain-like"/>
    <property type="match status" value="1"/>
</dbReference>
<name>A0A0A2IMM0_PENEN</name>
<dbReference type="Proteomes" id="UP000030143">
    <property type="component" value="Unassembled WGS sequence"/>
</dbReference>